<accession>A0ABV1JAN7</accession>
<evidence type="ECO:0000259" key="5">
    <source>
        <dbReference type="PROSITE" id="PS51379"/>
    </source>
</evidence>
<dbReference type="InterPro" id="IPR050954">
    <property type="entry name" value="ET_IronSulfur_Cluster-Binding"/>
</dbReference>
<feature type="domain" description="4Fe-4S ferredoxin-type" evidence="5">
    <location>
        <begin position="96"/>
        <end position="126"/>
    </location>
</feature>
<dbReference type="InterPro" id="IPR017900">
    <property type="entry name" value="4Fe4S_Fe_S_CS"/>
</dbReference>
<evidence type="ECO:0000313" key="7">
    <source>
        <dbReference type="Proteomes" id="UP001487305"/>
    </source>
</evidence>
<evidence type="ECO:0000256" key="3">
    <source>
        <dbReference type="ARBA" id="ARBA00023004"/>
    </source>
</evidence>
<keyword evidence="4" id="KW-0411">Iron-sulfur</keyword>
<keyword evidence="3" id="KW-0408">Iron</keyword>
<keyword evidence="1" id="KW-0004">4Fe-4S</keyword>
<comment type="caution">
    <text evidence="6">The sequence shown here is derived from an EMBL/GenBank/DDBJ whole genome shotgun (WGS) entry which is preliminary data.</text>
</comment>
<dbReference type="SUPFAM" id="SSF54862">
    <property type="entry name" value="4Fe-4S ferredoxins"/>
    <property type="match status" value="1"/>
</dbReference>
<keyword evidence="2" id="KW-0479">Metal-binding</keyword>
<feature type="domain" description="4Fe-4S ferredoxin-type" evidence="5">
    <location>
        <begin position="5"/>
        <end position="34"/>
    </location>
</feature>
<dbReference type="PANTHER" id="PTHR43177">
    <property type="entry name" value="PROTEIN NRFC"/>
    <property type="match status" value="1"/>
</dbReference>
<dbReference type="RefSeq" id="WP_102375363.1">
    <property type="nucleotide sequence ID" value="NZ_DBFADM010000001.1"/>
</dbReference>
<name>A0ABV1JAN7_9ACTN</name>
<reference evidence="6 7" key="1">
    <citation type="submission" date="2024-04" db="EMBL/GenBank/DDBJ databases">
        <title>Human intestinal bacterial collection.</title>
        <authorList>
            <person name="Pauvert C."/>
            <person name="Hitch T.C.A."/>
            <person name="Clavel T."/>
        </authorList>
    </citation>
    <scope>NUCLEOTIDE SEQUENCE [LARGE SCALE GENOMIC DNA]</scope>
    <source>
        <strain evidence="6 7">CLA-KB-H42</strain>
    </source>
</reference>
<feature type="domain" description="4Fe-4S ferredoxin-type" evidence="5">
    <location>
        <begin position="61"/>
        <end position="94"/>
    </location>
</feature>
<protein>
    <submittedName>
        <fullName evidence="6">4Fe-4S dicluster domain-containing protein</fullName>
    </submittedName>
</protein>
<dbReference type="PROSITE" id="PS00198">
    <property type="entry name" value="4FE4S_FER_1"/>
    <property type="match status" value="1"/>
</dbReference>
<dbReference type="EMBL" id="JBBNOP010000001">
    <property type="protein sequence ID" value="MEQ3361722.1"/>
    <property type="molecule type" value="Genomic_DNA"/>
</dbReference>
<dbReference type="InterPro" id="IPR017896">
    <property type="entry name" value="4Fe4S_Fe-S-bd"/>
</dbReference>
<sequence length="214" mass="23752">MSERLGFVIDAKNCVGCSACMTSCKVENNVPRGIFWNRVLTDGGVNQNTPSGKYPKSGEDPTLRMDYITVACQHCDNPACVKVCPVGATYKDPETGVVRQDYDKCIGCRMCMAACPYTGVRSFNWEEPRSFIDHAMGDADVPAHQKHVVEKCTMCWHRLAKGLQPACVEACTARIRYFGDLNDPESEVSKLIASREYKQLLTSEGTNPSVYYLV</sequence>
<dbReference type="Proteomes" id="UP001487305">
    <property type="component" value="Unassembled WGS sequence"/>
</dbReference>
<gene>
    <name evidence="6" type="ORF">AAA083_01890</name>
</gene>
<evidence type="ECO:0000256" key="2">
    <source>
        <dbReference type="ARBA" id="ARBA00022723"/>
    </source>
</evidence>
<evidence type="ECO:0000256" key="1">
    <source>
        <dbReference type="ARBA" id="ARBA00022485"/>
    </source>
</evidence>
<organism evidence="6 7">
    <name type="scientific">Raoultibacter massiliensis</name>
    <dbReference type="NCBI Taxonomy" id="1852371"/>
    <lineage>
        <taxon>Bacteria</taxon>
        <taxon>Bacillati</taxon>
        <taxon>Actinomycetota</taxon>
        <taxon>Coriobacteriia</taxon>
        <taxon>Eggerthellales</taxon>
        <taxon>Eggerthellaceae</taxon>
        <taxon>Raoultibacter</taxon>
    </lineage>
</organism>
<dbReference type="PROSITE" id="PS51379">
    <property type="entry name" value="4FE4S_FER_2"/>
    <property type="match status" value="3"/>
</dbReference>
<dbReference type="Pfam" id="PF13247">
    <property type="entry name" value="Fer4_11"/>
    <property type="match status" value="2"/>
</dbReference>
<dbReference type="Gene3D" id="3.30.70.20">
    <property type="match status" value="2"/>
</dbReference>
<evidence type="ECO:0000256" key="4">
    <source>
        <dbReference type="ARBA" id="ARBA00023014"/>
    </source>
</evidence>
<dbReference type="PANTHER" id="PTHR43177:SF3">
    <property type="entry name" value="PROTEIN NRFC HOMOLOG"/>
    <property type="match status" value="1"/>
</dbReference>
<evidence type="ECO:0000313" key="6">
    <source>
        <dbReference type="EMBL" id="MEQ3361722.1"/>
    </source>
</evidence>
<proteinExistence type="predicted"/>
<keyword evidence="7" id="KW-1185">Reference proteome</keyword>
<dbReference type="CDD" id="cd10551">
    <property type="entry name" value="PsrB"/>
    <property type="match status" value="1"/>
</dbReference>